<name>A0ABW5GUD2_9PSEU</name>
<keyword evidence="3" id="KW-0479">Metal-binding</keyword>
<comment type="caution">
    <text evidence="7">The sequence shown here is derived from an EMBL/GenBank/DDBJ whole genome shotgun (WGS) entry which is preliminary data.</text>
</comment>
<dbReference type="Pfam" id="PF00962">
    <property type="entry name" value="A_deaminase"/>
    <property type="match status" value="1"/>
</dbReference>
<proteinExistence type="inferred from homology"/>
<dbReference type="PANTHER" id="PTHR43114">
    <property type="entry name" value="ADENINE DEAMINASE"/>
    <property type="match status" value="1"/>
</dbReference>
<dbReference type="GO" id="GO:0016787">
    <property type="term" value="F:hydrolase activity"/>
    <property type="evidence" value="ECO:0007669"/>
    <property type="project" value="UniProtKB-KW"/>
</dbReference>
<evidence type="ECO:0000259" key="6">
    <source>
        <dbReference type="Pfam" id="PF00962"/>
    </source>
</evidence>
<accession>A0ABW5GUD2</accession>
<evidence type="ECO:0000256" key="1">
    <source>
        <dbReference type="ARBA" id="ARBA00001947"/>
    </source>
</evidence>
<dbReference type="EMBL" id="JBHUKU010000026">
    <property type="protein sequence ID" value="MFD2464497.1"/>
    <property type="molecule type" value="Genomic_DNA"/>
</dbReference>
<evidence type="ECO:0000313" key="8">
    <source>
        <dbReference type="Proteomes" id="UP001597419"/>
    </source>
</evidence>
<protein>
    <submittedName>
        <fullName evidence="7">Adenosine deaminase</fullName>
        <ecNumber evidence="7">3.5.4.4</ecNumber>
    </submittedName>
</protein>
<dbReference type="NCBIfam" id="TIGR01430">
    <property type="entry name" value="aden_deam"/>
    <property type="match status" value="1"/>
</dbReference>
<evidence type="ECO:0000256" key="5">
    <source>
        <dbReference type="ARBA" id="ARBA00022833"/>
    </source>
</evidence>
<dbReference type="InterPro" id="IPR006330">
    <property type="entry name" value="Ado/ade_deaminase"/>
</dbReference>
<comment type="cofactor">
    <cofactor evidence="1">
        <name>Zn(2+)</name>
        <dbReference type="ChEBI" id="CHEBI:29105"/>
    </cofactor>
</comment>
<dbReference type="PANTHER" id="PTHR43114:SF6">
    <property type="entry name" value="ADENINE DEAMINASE"/>
    <property type="match status" value="1"/>
</dbReference>
<dbReference type="Proteomes" id="UP001597419">
    <property type="component" value="Unassembled WGS sequence"/>
</dbReference>
<dbReference type="Gene3D" id="3.20.20.140">
    <property type="entry name" value="Metal-dependent hydrolases"/>
    <property type="match status" value="1"/>
</dbReference>
<evidence type="ECO:0000256" key="4">
    <source>
        <dbReference type="ARBA" id="ARBA00022801"/>
    </source>
</evidence>
<dbReference type="EC" id="3.5.4.4" evidence="7"/>
<dbReference type="RefSeq" id="WP_345385606.1">
    <property type="nucleotide sequence ID" value="NZ_BAABHG010000001.1"/>
</dbReference>
<keyword evidence="4 7" id="KW-0378">Hydrolase</keyword>
<dbReference type="SUPFAM" id="SSF51556">
    <property type="entry name" value="Metallo-dependent hydrolases"/>
    <property type="match status" value="1"/>
</dbReference>
<dbReference type="InterPro" id="IPR032466">
    <property type="entry name" value="Metal_Hydrolase"/>
</dbReference>
<sequence length="334" mass="34460">MTPTARDLWLLPKAHLHLHLDGAMRRTTLAELAGRAGIEAPLPTGYGSFAAFTGTITAAARCLRTPEDVVRVVDEIAEDTASAGGVWLELSMWPGLFEGRLGTDAAAVEVVLRAARLAAGRQGVGIGLVLAANRDHGPDAALEIARLAAGRAADGVVGFGLDGDEKSHPPASFAEAFGVARAAGLPALPHAGELLGASSVADAVDVLGARRVLHGVRCLEDPGLVARLAEEGIVLDVCPTSNVLLSVAPSLEEHPLPALLAAGIPCTVNADDPLLFGSDLLGEYENCRHRMGLTDERLARIAATSLRASAAPEDLVATALRGIEFWLGAAGQSS</sequence>
<gene>
    <name evidence="7" type="primary">add</name>
    <name evidence="7" type="ORF">ACFSYJ_38185</name>
</gene>
<dbReference type="InterPro" id="IPR001365">
    <property type="entry name" value="A_deaminase_dom"/>
</dbReference>
<keyword evidence="5" id="KW-0862">Zinc</keyword>
<reference evidence="8" key="1">
    <citation type="journal article" date="2019" name="Int. J. Syst. Evol. Microbiol.">
        <title>The Global Catalogue of Microorganisms (GCM) 10K type strain sequencing project: providing services to taxonomists for standard genome sequencing and annotation.</title>
        <authorList>
            <consortium name="The Broad Institute Genomics Platform"/>
            <consortium name="The Broad Institute Genome Sequencing Center for Infectious Disease"/>
            <person name="Wu L."/>
            <person name="Ma J."/>
        </authorList>
    </citation>
    <scope>NUCLEOTIDE SEQUENCE [LARGE SCALE GENOMIC DNA]</scope>
    <source>
        <strain evidence="8">CGMCC 4.7643</strain>
    </source>
</reference>
<evidence type="ECO:0000313" key="7">
    <source>
        <dbReference type="EMBL" id="MFD2464497.1"/>
    </source>
</evidence>
<organism evidence="7 8">
    <name type="scientific">Amycolatopsis samaneae</name>
    <dbReference type="NCBI Taxonomy" id="664691"/>
    <lineage>
        <taxon>Bacteria</taxon>
        <taxon>Bacillati</taxon>
        <taxon>Actinomycetota</taxon>
        <taxon>Actinomycetes</taxon>
        <taxon>Pseudonocardiales</taxon>
        <taxon>Pseudonocardiaceae</taxon>
        <taxon>Amycolatopsis</taxon>
    </lineage>
</organism>
<keyword evidence="8" id="KW-1185">Reference proteome</keyword>
<evidence type="ECO:0000256" key="3">
    <source>
        <dbReference type="ARBA" id="ARBA00022723"/>
    </source>
</evidence>
<feature type="domain" description="Adenosine deaminase" evidence="6">
    <location>
        <begin position="12"/>
        <end position="315"/>
    </location>
</feature>
<comment type="similarity">
    <text evidence="2">Belongs to the metallo-dependent hydrolases superfamily. Adenosine and AMP deaminases family.</text>
</comment>
<evidence type="ECO:0000256" key="2">
    <source>
        <dbReference type="ARBA" id="ARBA00006676"/>
    </source>
</evidence>